<comment type="caution">
    <text evidence="4">The sequence shown here is derived from an EMBL/GenBank/DDBJ whole genome shotgun (WGS) entry which is preliminary data.</text>
</comment>
<gene>
    <name evidence="4" type="ORF">ACFSJH_02540</name>
</gene>
<dbReference type="InterPro" id="IPR036890">
    <property type="entry name" value="HATPase_C_sf"/>
</dbReference>
<sequence length="627" mass="71692">MMKKYFGNIRTVLFAVYSLIIVIVFSFLVGLFYFWSTDILRQNAFQTLESMGESVQTHINSEIEKMNTVSLDIIYSNMVKERFQRYMKLDNTNERDNDELPLYPSINSALPLDMKALTEVLTAIIGPSRPVEQIYLYTFDGRVYGNGFDNRERKYDLQNKPQFDQLLNGEFHKVIIGPIADYEMSRYVSSQQGLYTMSLYRLLFDEYNVPIGVVEIKQYFNRIFHRANEYIANDDNEGEIYVFDEQGALIYPVASNSDAMQHYSQFLQPDQTASTYQSVPFRHPDTGVEQLLSIHYSELTKWHTVLVVSEKKLFQPLTQFTKNLIIAACILLIIGMILSLLAANKIALPIYRMNRAVRNISFENIGTSVIAQQKMSSGIKEINELHYAFQHMNHRLKESLDALLLAESQQLQSRLNALQSQMNPHFLYNSLANIQEMAELQMNEQIVDMIDHMSDVLRYISADSATVTIQEELDHSASFIAINQVRFGSNLQYSYAVDERLLTQKIPKLSIQPLVENAIKYATSNEPPWQLIVTGTVTDDKNQWLIEVADNGAGMSVAAMQQWQERIDNIAANKEFPALELGGMGLINIYLRLTLMYGELKIFHITANEQGGTSVWIGGPLQGGQHE</sequence>
<evidence type="ECO:0000313" key="4">
    <source>
        <dbReference type="EMBL" id="MFD2114625.1"/>
    </source>
</evidence>
<keyword evidence="1" id="KW-0812">Transmembrane</keyword>
<keyword evidence="4" id="KW-0808">Transferase</keyword>
<dbReference type="EMBL" id="JBHUHO010000007">
    <property type="protein sequence ID" value="MFD2114625.1"/>
    <property type="molecule type" value="Genomic_DNA"/>
</dbReference>
<feature type="transmembrane region" description="Helical" evidence="1">
    <location>
        <begin position="12"/>
        <end position="35"/>
    </location>
</feature>
<evidence type="ECO:0000259" key="2">
    <source>
        <dbReference type="Pfam" id="PF02518"/>
    </source>
</evidence>
<evidence type="ECO:0000256" key="1">
    <source>
        <dbReference type="SAM" id="Phobius"/>
    </source>
</evidence>
<dbReference type="RefSeq" id="WP_377769639.1">
    <property type="nucleotide sequence ID" value="NZ_JBHUHO010000007.1"/>
</dbReference>
<keyword evidence="5" id="KW-1185">Reference proteome</keyword>
<dbReference type="Pfam" id="PF06580">
    <property type="entry name" value="His_kinase"/>
    <property type="match status" value="1"/>
</dbReference>
<feature type="transmembrane region" description="Helical" evidence="1">
    <location>
        <begin position="324"/>
        <end position="343"/>
    </location>
</feature>
<dbReference type="Pfam" id="PF02518">
    <property type="entry name" value="HATPase_c"/>
    <property type="match status" value="1"/>
</dbReference>
<dbReference type="GO" id="GO:0004673">
    <property type="term" value="F:protein histidine kinase activity"/>
    <property type="evidence" value="ECO:0007669"/>
    <property type="project" value="UniProtKB-EC"/>
</dbReference>
<dbReference type="EC" id="2.7.13.3" evidence="4"/>
<evidence type="ECO:0000313" key="5">
    <source>
        <dbReference type="Proteomes" id="UP001597362"/>
    </source>
</evidence>
<dbReference type="InterPro" id="IPR003594">
    <property type="entry name" value="HATPase_dom"/>
</dbReference>
<protein>
    <submittedName>
        <fullName evidence="4">Sensor histidine kinase</fullName>
        <ecNumber evidence="4">2.7.13.3</ecNumber>
    </submittedName>
</protein>
<dbReference type="Gene3D" id="6.10.340.10">
    <property type="match status" value="1"/>
</dbReference>
<dbReference type="InterPro" id="IPR050640">
    <property type="entry name" value="Bact_2-comp_sensor_kinase"/>
</dbReference>
<evidence type="ECO:0000259" key="3">
    <source>
        <dbReference type="Pfam" id="PF06580"/>
    </source>
</evidence>
<proteinExistence type="predicted"/>
<keyword evidence="4" id="KW-0418">Kinase</keyword>
<feature type="domain" description="Signal transduction histidine kinase internal region" evidence="3">
    <location>
        <begin position="414"/>
        <end position="490"/>
    </location>
</feature>
<keyword evidence="1" id="KW-1133">Transmembrane helix</keyword>
<organism evidence="4 5">
    <name type="scientific">Paenibacillus yanchengensis</name>
    <dbReference type="NCBI Taxonomy" id="2035833"/>
    <lineage>
        <taxon>Bacteria</taxon>
        <taxon>Bacillati</taxon>
        <taxon>Bacillota</taxon>
        <taxon>Bacilli</taxon>
        <taxon>Bacillales</taxon>
        <taxon>Paenibacillaceae</taxon>
        <taxon>Paenibacillus</taxon>
    </lineage>
</organism>
<feature type="domain" description="Histidine kinase/HSP90-like ATPase" evidence="2">
    <location>
        <begin position="511"/>
        <end position="618"/>
    </location>
</feature>
<reference evidence="5" key="1">
    <citation type="journal article" date="2019" name="Int. J. Syst. Evol. Microbiol.">
        <title>The Global Catalogue of Microorganisms (GCM) 10K type strain sequencing project: providing services to taxonomists for standard genome sequencing and annotation.</title>
        <authorList>
            <consortium name="The Broad Institute Genomics Platform"/>
            <consortium name="The Broad Institute Genome Sequencing Center for Infectious Disease"/>
            <person name="Wu L."/>
            <person name="Ma J."/>
        </authorList>
    </citation>
    <scope>NUCLEOTIDE SEQUENCE [LARGE SCALE GENOMIC DNA]</scope>
    <source>
        <strain evidence="5">GH52</strain>
    </source>
</reference>
<dbReference type="SUPFAM" id="SSF55874">
    <property type="entry name" value="ATPase domain of HSP90 chaperone/DNA topoisomerase II/histidine kinase"/>
    <property type="match status" value="1"/>
</dbReference>
<keyword evidence="1" id="KW-0472">Membrane</keyword>
<dbReference type="Gene3D" id="3.30.565.10">
    <property type="entry name" value="Histidine kinase-like ATPase, C-terminal domain"/>
    <property type="match status" value="1"/>
</dbReference>
<accession>A0ABW4YFX7</accession>
<name>A0ABW4YFX7_9BACL</name>
<dbReference type="PANTHER" id="PTHR34220:SF7">
    <property type="entry name" value="SENSOR HISTIDINE KINASE YPDA"/>
    <property type="match status" value="1"/>
</dbReference>
<dbReference type="PANTHER" id="PTHR34220">
    <property type="entry name" value="SENSOR HISTIDINE KINASE YPDA"/>
    <property type="match status" value="1"/>
</dbReference>
<dbReference type="Proteomes" id="UP001597362">
    <property type="component" value="Unassembled WGS sequence"/>
</dbReference>
<dbReference type="InterPro" id="IPR010559">
    <property type="entry name" value="Sig_transdc_His_kin_internal"/>
</dbReference>